<dbReference type="RefSeq" id="WP_126625486.1">
    <property type="nucleotide sequence ID" value="NZ_BIFT01000001.1"/>
</dbReference>
<accession>A0A402B0F4</accession>
<dbReference type="EMBL" id="BIFT01000001">
    <property type="protein sequence ID" value="GCE24818.1"/>
    <property type="molecule type" value="Genomic_DNA"/>
</dbReference>
<gene>
    <name evidence="1" type="ORF">KDA_03020</name>
</gene>
<comment type="caution">
    <text evidence="1">The sequence shown here is derived from an EMBL/GenBank/DDBJ whole genome shotgun (WGS) entry which is preliminary data.</text>
</comment>
<dbReference type="Proteomes" id="UP000287171">
    <property type="component" value="Unassembled WGS sequence"/>
</dbReference>
<protein>
    <submittedName>
        <fullName evidence="1">Uncharacterized protein</fullName>
    </submittedName>
</protein>
<organism evidence="1 2">
    <name type="scientific">Dictyobacter alpinus</name>
    <dbReference type="NCBI Taxonomy" id="2014873"/>
    <lineage>
        <taxon>Bacteria</taxon>
        <taxon>Bacillati</taxon>
        <taxon>Chloroflexota</taxon>
        <taxon>Ktedonobacteria</taxon>
        <taxon>Ktedonobacterales</taxon>
        <taxon>Dictyobacteraceae</taxon>
        <taxon>Dictyobacter</taxon>
    </lineage>
</organism>
<name>A0A402B0F4_9CHLR</name>
<reference evidence="2" key="1">
    <citation type="submission" date="2018-12" db="EMBL/GenBank/DDBJ databases">
        <title>Tengunoibacter tsumagoiensis gen. nov., sp. nov., Dictyobacter kobayashii sp. nov., D. alpinus sp. nov., and D. joshuensis sp. nov. and description of Dictyobacteraceae fam. nov. within the order Ktedonobacterales isolated from Tengu-no-mugimeshi.</title>
        <authorList>
            <person name="Wang C.M."/>
            <person name="Zheng Y."/>
            <person name="Sakai Y."/>
            <person name="Toyoda A."/>
            <person name="Minakuchi Y."/>
            <person name="Abe K."/>
            <person name="Yokota A."/>
            <person name="Yabe S."/>
        </authorList>
    </citation>
    <scope>NUCLEOTIDE SEQUENCE [LARGE SCALE GENOMIC DNA]</scope>
    <source>
        <strain evidence="2">Uno16</strain>
    </source>
</reference>
<proteinExistence type="predicted"/>
<keyword evidence="2" id="KW-1185">Reference proteome</keyword>
<dbReference type="AlphaFoldDB" id="A0A402B0F4"/>
<sequence length="136" mass="15575">MSDMLRLAPTFRKTKVELSLEERAQLNTIIDLLIPSDKDFPPPSSLHLIDELLLHILPRAGQKNATPMLSEKRLRTALNELNLSAGGNFCRATTEKQQNLLRHLESRDPAFFQALWTLVNHSYYALMATRWHSQPV</sequence>
<evidence type="ECO:0000313" key="2">
    <source>
        <dbReference type="Proteomes" id="UP000287171"/>
    </source>
</evidence>
<dbReference type="OrthoDB" id="161488at2"/>
<evidence type="ECO:0000313" key="1">
    <source>
        <dbReference type="EMBL" id="GCE24818.1"/>
    </source>
</evidence>